<keyword evidence="1" id="KW-0472">Membrane</keyword>
<keyword evidence="1" id="KW-0812">Transmembrane</keyword>
<accession>A0A839HFV5</accession>
<protein>
    <submittedName>
        <fullName evidence="2">Uncharacterized protein</fullName>
    </submittedName>
</protein>
<gene>
    <name evidence="2" type="ORF">HUK38_03225</name>
</gene>
<keyword evidence="1" id="KW-1133">Transmembrane helix</keyword>
<keyword evidence="3" id="KW-1185">Reference proteome</keyword>
<evidence type="ECO:0000313" key="2">
    <source>
        <dbReference type="EMBL" id="MBB1125242.1"/>
    </source>
</evidence>
<evidence type="ECO:0000313" key="3">
    <source>
        <dbReference type="Proteomes" id="UP000548632"/>
    </source>
</evidence>
<comment type="caution">
    <text evidence="2">The sequence shown here is derived from an EMBL/GenBank/DDBJ whole genome shotgun (WGS) entry which is preliminary data.</text>
</comment>
<feature type="transmembrane region" description="Helical" evidence="1">
    <location>
        <begin position="230"/>
        <end position="251"/>
    </location>
</feature>
<name>A0A839HFV5_9GAMM</name>
<organism evidence="2 3">
    <name type="scientific">Thiospirillum jenense</name>
    <dbReference type="NCBI Taxonomy" id="1653858"/>
    <lineage>
        <taxon>Bacteria</taxon>
        <taxon>Pseudomonadati</taxon>
        <taxon>Pseudomonadota</taxon>
        <taxon>Gammaproteobacteria</taxon>
        <taxon>Chromatiales</taxon>
        <taxon>Chromatiaceae</taxon>
        <taxon>Thiospirillum</taxon>
    </lineage>
</organism>
<dbReference type="AlphaFoldDB" id="A0A839HFV5"/>
<evidence type="ECO:0000256" key="1">
    <source>
        <dbReference type="SAM" id="Phobius"/>
    </source>
</evidence>
<dbReference type="Proteomes" id="UP000548632">
    <property type="component" value="Unassembled WGS sequence"/>
</dbReference>
<dbReference type="EMBL" id="JABVCQ010000005">
    <property type="protein sequence ID" value="MBB1125242.1"/>
    <property type="molecule type" value="Genomic_DNA"/>
</dbReference>
<feature type="transmembrane region" description="Helical" evidence="1">
    <location>
        <begin position="16"/>
        <end position="41"/>
    </location>
</feature>
<proteinExistence type="predicted"/>
<dbReference type="RefSeq" id="WP_182582421.1">
    <property type="nucleotide sequence ID" value="NZ_JABVCQ010000005.1"/>
</dbReference>
<reference evidence="2 3" key="1">
    <citation type="journal article" date="2020" name="Arch. Microbiol.">
        <title>The genome sequence of the giant phototrophic gammaproteobacterium Thiospirillum jenense gives insight into its physiological properties and phylogenetic relationships.</title>
        <authorList>
            <person name="Imhoff J.F."/>
            <person name="Meyer T.E."/>
            <person name="Kyndt J.A."/>
        </authorList>
    </citation>
    <scope>NUCLEOTIDE SEQUENCE [LARGE SCALE GENOMIC DNA]</scope>
    <source>
        <strain evidence="2 3">DSM 216</strain>
    </source>
</reference>
<sequence length="432" mass="48432">MTSSSFTTASPSRRYLPWYLTTAIVFSCGLILTVAGLRLWYFPTPAPSAAAAHRWSVDTLTTLHGSARPRGQRLQVTFDADGRAVVNLPLTARTAGQYSFIVVRGQHLHRLSGAVLLWQTQHTPDSLFLNAPPTFGALHEATLPLNGWSSLWLPLHDLPEWSDQVARLALGLQGAPGQRIEIEQINLLPLTLTNLLRYTVAQWTSYQPWAQPAINAVPGLTALPAPRLRLPLVIAVVMSSAALYLLLVLAQRRWVNATLQWDWRVIATLVLIGWGSLDVPWQWQLQRQQLETQALFAGYDNEQRRYRAEDGWLYELMVQIKQQIAQLSPPPSAIDPAASLAPRILIASSDDYIGMRTAYHLLPYRVAWQRGSQELPAASLIQRGDVVVVIQSQQVNYQPAQQQLTWLFNSQPQQIAVDVLFNHQLGSVFRVR</sequence>